<sequence length="120" mass="13402">MASEGHSNSSAAFGEVRCMGIDEGMKPDTSGLEQMEKKSNGLKLQKTRAAQRRKSVEPLYTHVRNGNTGRLVPVAVHRPFEKFRWPAPTNVDGPPPFHYKRTFVSASMNSICFGFLEISY</sequence>
<keyword evidence="3" id="KW-1185">Reference proteome</keyword>
<dbReference type="AlphaFoldDB" id="A0A8X6HTD0"/>
<evidence type="ECO:0000313" key="2">
    <source>
        <dbReference type="EMBL" id="GFR09244.1"/>
    </source>
</evidence>
<feature type="region of interest" description="Disordered" evidence="1">
    <location>
        <begin position="24"/>
        <end position="55"/>
    </location>
</feature>
<name>A0A8X6HTD0_TRICU</name>
<reference evidence="2" key="1">
    <citation type="submission" date="2020-07" db="EMBL/GenBank/DDBJ databases">
        <title>Multicomponent nature underlies the extraordinary mechanical properties of spider dragline silk.</title>
        <authorList>
            <person name="Kono N."/>
            <person name="Nakamura H."/>
            <person name="Mori M."/>
            <person name="Yoshida Y."/>
            <person name="Ohtoshi R."/>
            <person name="Malay A.D."/>
            <person name="Moran D.A.P."/>
            <person name="Tomita M."/>
            <person name="Numata K."/>
            <person name="Arakawa K."/>
        </authorList>
    </citation>
    <scope>NUCLEOTIDE SEQUENCE</scope>
</reference>
<dbReference type="Proteomes" id="UP000887116">
    <property type="component" value="Unassembled WGS sequence"/>
</dbReference>
<gene>
    <name evidence="2" type="ORF">TNCT_569431</name>
</gene>
<proteinExistence type="predicted"/>
<accession>A0A8X6HTD0</accession>
<comment type="caution">
    <text evidence="2">The sequence shown here is derived from an EMBL/GenBank/DDBJ whole genome shotgun (WGS) entry which is preliminary data.</text>
</comment>
<organism evidence="2 3">
    <name type="scientific">Trichonephila clavata</name>
    <name type="common">Joro spider</name>
    <name type="synonym">Nephila clavata</name>
    <dbReference type="NCBI Taxonomy" id="2740835"/>
    <lineage>
        <taxon>Eukaryota</taxon>
        <taxon>Metazoa</taxon>
        <taxon>Ecdysozoa</taxon>
        <taxon>Arthropoda</taxon>
        <taxon>Chelicerata</taxon>
        <taxon>Arachnida</taxon>
        <taxon>Araneae</taxon>
        <taxon>Araneomorphae</taxon>
        <taxon>Entelegynae</taxon>
        <taxon>Araneoidea</taxon>
        <taxon>Nephilidae</taxon>
        <taxon>Trichonephila</taxon>
    </lineage>
</organism>
<protein>
    <submittedName>
        <fullName evidence="2">Uncharacterized protein</fullName>
    </submittedName>
</protein>
<evidence type="ECO:0000256" key="1">
    <source>
        <dbReference type="SAM" id="MobiDB-lite"/>
    </source>
</evidence>
<evidence type="ECO:0000313" key="3">
    <source>
        <dbReference type="Proteomes" id="UP000887116"/>
    </source>
</evidence>
<dbReference type="EMBL" id="BMAO01016522">
    <property type="protein sequence ID" value="GFR09244.1"/>
    <property type="molecule type" value="Genomic_DNA"/>
</dbReference>